<name>A0ACB5REB4_9CLOT</name>
<accession>A0ACB5REB4</accession>
<reference evidence="1" key="1">
    <citation type="journal article" date="2025" name="Int. J. Syst. Evol. Microbiol.">
        <title>Inconstantimicrobium mannanitabidum sp. nov., a novel member of the family Clostridiaceae isolated from anoxic soil under the treatment of reductive soil disinfestation.</title>
        <authorList>
            <person name="Ueki A."/>
            <person name="Tonouchi A."/>
            <person name="Honma S."/>
            <person name="Kaku N."/>
            <person name="Ueki K."/>
        </authorList>
    </citation>
    <scope>NUCLEOTIDE SEQUENCE</scope>
    <source>
        <strain evidence="1">TW13</strain>
    </source>
</reference>
<protein>
    <submittedName>
        <fullName evidence="1">ADP-ribose pyrophosphatase</fullName>
    </submittedName>
</protein>
<evidence type="ECO:0000313" key="1">
    <source>
        <dbReference type="EMBL" id="GKX67112.1"/>
    </source>
</evidence>
<organism evidence="1 2">
    <name type="scientific">Inconstantimicrobium mannanitabidum</name>
    <dbReference type="NCBI Taxonomy" id="1604901"/>
    <lineage>
        <taxon>Bacteria</taxon>
        <taxon>Bacillati</taxon>
        <taxon>Bacillota</taxon>
        <taxon>Clostridia</taxon>
        <taxon>Eubacteriales</taxon>
        <taxon>Clostridiaceae</taxon>
        <taxon>Inconstantimicrobium</taxon>
    </lineage>
</organism>
<gene>
    <name evidence="1" type="ORF">rsdtw13_23700</name>
</gene>
<evidence type="ECO:0000313" key="2">
    <source>
        <dbReference type="Proteomes" id="UP001058074"/>
    </source>
</evidence>
<keyword evidence="2" id="KW-1185">Reference proteome</keyword>
<proteinExistence type="predicted"/>
<comment type="caution">
    <text evidence="1">The sequence shown here is derived from an EMBL/GenBank/DDBJ whole genome shotgun (WGS) entry which is preliminary data.</text>
</comment>
<sequence>MNLKENEKSEKEFLEDYNIEKYERPSITNDVIIFTTDDIKEDNLRKVPKKGMQILLIKRKEHPCKNKWAIPGGFVQMDENLEDGARRKLKEKTRIENVYIEQLGTFGDVKRDPRTRVVSVANLALIAKENIKYTQPEANKETQWFWIEKKVIESNSLKGSVENRYKLTFTSENEDIKMEYEIMENIRKTILREREVTYKLLEGSSAELAFDHYKIIDYALDRLRNKVEYTPIALNLLPRLFTVKELQNVYEAIMGREILNFRRKMDNMIVETDEKIDGKPFRPAKVFKFNANWEHNF</sequence>
<dbReference type="EMBL" id="BROD01000001">
    <property type="protein sequence ID" value="GKX67112.1"/>
    <property type="molecule type" value="Genomic_DNA"/>
</dbReference>
<dbReference type="Proteomes" id="UP001058074">
    <property type="component" value="Unassembled WGS sequence"/>
</dbReference>